<name>A0AAX2BA38_KLEPN</name>
<evidence type="ECO:0000313" key="2">
    <source>
        <dbReference type="EMBL" id="SAT67631.1"/>
    </source>
</evidence>
<dbReference type="Pfam" id="PF13472">
    <property type="entry name" value="Lipase_GDSL_2"/>
    <property type="match status" value="1"/>
</dbReference>
<reference evidence="2 3" key="1">
    <citation type="submission" date="2016-04" db="EMBL/GenBank/DDBJ databases">
        <authorList>
            <consortium name="Pathogen Informatics"/>
        </authorList>
    </citation>
    <scope>NUCLEOTIDE SEQUENCE [LARGE SCALE GENOMIC DNA]</scope>
    <source>
        <strain evidence="3">k480</strain>
    </source>
</reference>
<dbReference type="Gene3D" id="2.60.120.1360">
    <property type="match status" value="1"/>
</dbReference>
<proteinExistence type="predicted"/>
<accession>A0AAX2BA38</accession>
<comment type="caution">
    <text evidence="2">The sequence shown here is derived from an EMBL/GenBank/DDBJ whole genome shotgun (WGS) entry which is preliminary data.</text>
</comment>
<dbReference type="InterPro" id="IPR036514">
    <property type="entry name" value="SGNH_hydro_sf"/>
</dbReference>
<evidence type="ECO:0000313" key="3">
    <source>
        <dbReference type="Proteomes" id="UP000077826"/>
    </source>
</evidence>
<dbReference type="AlphaFoldDB" id="A0AAX2BA38"/>
<dbReference type="RefSeq" id="WP_064182247.1">
    <property type="nucleotide sequence ID" value="NZ_CP093476.1"/>
</dbReference>
<protein>
    <submittedName>
        <fullName evidence="2">Prophage endo-N-neuraminidase</fullName>
    </submittedName>
</protein>
<sequence length="1111" mass="120975">MTDIIEKSVWEGSIHLLSRNEKVEGGMSGAANKQAQQLANRTRYLMDSLDVIKSGESPYWSEEAAAAAIEQGVIPEGALFSVRSKSERSWVDEYRNVNGAPVATGKSLPDASAIIPFIVPNESDPTGTATGLALTRGGQYFTVRHDDDEYPITYYLNNNGVAEVVDRVPGVSTVNQIHRDIRKANIYLSGSNLFNKDAVTTGYYLFEGTGEPRVNQDYCYSDYIGVKAGSVYCSDKRIRIVTYYDKNYNYLSDVINVYSFTTPDNAAWVRLSVSLPLIDTFQLSFGAGVLPYERYQMVLPQNVQTARMNVIEALDFTPGKNLFDPAAVMNGVHLSSIGTIFTDGDYTTSVSAYIAVSPEGSICINQQFKAAAWYDENGVFISRQYDESFLAKPIGALVIPENAAFLRVEVPTAVVTATMVERGEVATEFEPFCLVSPDVYADRKVEFGRVVQNENSLVFGAGVNLFNKNKVSTGYINEYGSVYPIQGSSGAEYVYSEYISVKEGVKYKSNLQMRFVEFSDADKKFLSTIVRATGFTTPVGAKYVRVTVLKSNAPSMSLVEGERLGQQDEYVHLMAPKAKDGTPVRIPGEMVLANELDIDFVQHGLLVSGKNLFNKYTRKSGYIDEGGVIREPDDRYDYSDFITVTPGNTYALNPGARFVTLYAKDKAFIRTVADASQNIKSITPDADCYFVRVTVSVDFSDTFQMEEGTASTAYEPFAYSLLSAMPDGTPVAGGGSQPEPQPETVIVPDVYGMERLRETRMRMTKMTFAQAVRLVVAMLGDSYTRTSARYVLKVAQILWRYFNNAGTAAIVPPIGYGWRSFGFDPNGDNTDVIGTKVNRSGFTCAYNTGHGPDISSVTAAASGATISYSQNFALGFDSFLFAEGGSGVIQYQATGGEPVTIDLSTYPAGMQILPLALPATGNGTVTYTVITAPVTLYGVNILNKTASGVLIHKMGGSGSNSRHWVTAMDARWLAAFESLGADLVTIMLGTNDQGAKLSASTFRNNILTMIDNVRSVRPTADILLICPAENNRDGGNSIPMTTYAEVMYKIARDDRDVAFLNMQASFGESHEDYAAGSARPWMIGDGLHPDPDTGGYAIAGAITRAIGLPVV</sequence>
<organism evidence="2 3">
    <name type="scientific">Klebsiella pneumoniae</name>
    <dbReference type="NCBI Taxonomy" id="573"/>
    <lineage>
        <taxon>Bacteria</taxon>
        <taxon>Pseudomonadati</taxon>
        <taxon>Pseudomonadota</taxon>
        <taxon>Gammaproteobacteria</taxon>
        <taxon>Enterobacterales</taxon>
        <taxon>Enterobacteriaceae</taxon>
        <taxon>Klebsiella/Raoultella group</taxon>
        <taxon>Klebsiella</taxon>
        <taxon>Klebsiella pneumoniae complex</taxon>
    </lineage>
</organism>
<dbReference type="Gene3D" id="3.40.50.1110">
    <property type="entry name" value="SGNH hydrolase"/>
    <property type="match status" value="1"/>
</dbReference>
<dbReference type="SUPFAM" id="SSF52266">
    <property type="entry name" value="SGNH hydrolase"/>
    <property type="match status" value="1"/>
</dbReference>
<dbReference type="InterPro" id="IPR013830">
    <property type="entry name" value="SGNH_hydro"/>
</dbReference>
<evidence type="ECO:0000259" key="1">
    <source>
        <dbReference type="Pfam" id="PF13472"/>
    </source>
</evidence>
<dbReference type="Proteomes" id="UP000077826">
    <property type="component" value="Unassembled WGS sequence"/>
</dbReference>
<dbReference type="EMBL" id="FLDK01000013">
    <property type="protein sequence ID" value="SAT67631.1"/>
    <property type="molecule type" value="Genomic_DNA"/>
</dbReference>
<feature type="domain" description="SGNH hydrolase-type esterase" evidence="1">
    <location>
        <begin position="954"/>
        <end position="1091"/>
    </location>
</feature>
<gene>
    <name evidence="2" type="ORF">SAMEA2273558_04630</name>
</gene>
<dbReference type="GO" id="GO:0016788">
    <property type="term" value="F:hydrolase activity, acting on ester bonds"/>
    <property type="evidence" value="ECO:0007669"/>
    <property type="project" value="UniProtKB-ARBA"/>
</dbReference>